<evidence type="ECO:0000256" key="4">
    <source>
        <dbReference type="ARBA" id="ARBA00023136"/>
    </source>
</evidence>
<evidence type="ECO:0000256" key="3">
    <source>
        <dbReference type="ARBA" id="ARBA00022989"/>
    </source>
</evidence>
<feature type="transmembrane region" description="Helical" evidence="5">
    <location>
        <begin position="396"/>
        <end position="415"/>
    </location>
</feature>
<dbReference type="AlphaFoldDB" id="A0A1B0CRA0"/>
<dbReference type="EMBL" id="GITU01006341">
    <property type="protein sequence ID" value="MBC1175044.1"/>
    <property type="molecule type" value="Transcribed_RNA"/>
</dbReference>
<dbReference type="EnsemblMetazoa" id="LLOJ007398-RA">
    <property type="protein sequence ID" value="LLOJ007398-PA"/>
    <property type="gene ID" value="LLOJ007398"/>
</dbReference>
<dbReference type="InterPro" id="IPR020846">
    <property type="entry name" value="MFS_dom"/>
</dbReference>
<proteinExistence type="predicted"/>
<evidence type="ECO:0000259" key="6">
    <source>
        <dbReference type="PROSITE" id="PS50850"/>
    </source>
</evidence>
<name>A0A1B0CRA0_LUTLO</name>
<evidence type="ECO:0000256" key="5">
    <source>
        <dbReference type="SAM" id="Phobius"/>
    </source>
</evidence>
<dbReference type="SUPFAM" id="SSF103473">
    <property type="entry name" value="MFS general substrate transporter"/>
    <property type="match status" value="1"/>
</dbReference>
<organism evidence="8 9">
    <name type="scientific">Lutzomyia longipalpis</name>
    <name type="common">Sand fly</name>
    <dbReference type="NCBI Taxonomy" id="7200"/>
    <lineage>
        <taxon>Eukaryota</taxon>
        <taxon>Metazoa</taxon>
        <taxon>Ecdysozoa</taxon>
        <taxon>Arthropoda</taxon>
        <taxon>Hexapoda</taxon>
        <taxon>Insecta</taxon>
        <taxon>Pterygota</taxon>
        <taxon>Neoptera</taxon>
        <taxon>Endopterygota</taxon>
        <taxon>Diptera</taxon>
        <taxon>Nematocera</taxon>
        <taxon>Psychodoidea</taxon>
        <taxon>Psychodidae</taxon>
        <taxon>Lutzomyia</taxon>
        <taxon>Lutzomyia</taxon>
    </lineage>
</organism>
<keyword evidence="4 5" id="KW-0472">Membrane</keyword>
<accession>A0A1B0CRA0</accession>
<dbReference type="CDD" id="cd17317">
    <property type="entry name" value="MFS_SLC22"/>
    <property type="match status" value="1"/>
</dbReference>
<feature type="transmembrane region" description="Helical" evidence="5">
    <location>
        <begin position="450"/>
        <end position="471"/>
    </location>
</feature>
<dbReference type="Pfam" id="PF00083">
    <property type="entry name" value="Sugar_tr"/>
    <property type="match status" value="1"/>
</dbReference>
<feature type="domain" description="Major facilitator superfamily (MFS) profile" evidence="6">
    <location>
        <begin position="77"/>
        <end position="537"/>
    </location>
</feature>
<reference evidence="8" key="3">
    <citation type="submission" date="2020-05" db="UniProtKB">
        <authorList>
            <consortium name="EnsemblMetazoa"/>
        </authorList>
    </citation>
    <scope>IDENTIFICATION</scope>
    <source>
        <strain evidence="8">Jacobina</strain>
    </source>
</reference>
<dbReference type="GO" id="GO:0016020">
    <property type="term" value="C:membrane"/>
    <property type="evidence" value="ECO:0007669"/>
    <property type="project" value="UniProtKB-SubCell"/>
</dbReference>
<sequence>MEAPTASESGLKPIILDELTKIGTSGPWLWKIFILCVTPNILNGFHVSSYVFLGALPESYYCVVPELLAAGWTPEQMRNISTPGNTLPAHSCGILNWNYTQLSQMDFEEAFHYVQDLTQPDTVSCRQHPENYYHYEQDEGVSIVPEWDLVCENNVWRTTVQVGLSIGKFIGASLFGVISDKFGRKTAFVGGAFLYLVSGFLTVFTQNYFLFLLGRIGLGSSASGLFYAAFTLLTENIALKHRSWMSIMFTISYPTGMLILTLFAYLLPMWRSLQLALILPGLLLIVHCYFLDESPRWLVSKNREKRAYTIVFGKKPNVDLIFKASKKVDDPAIGDGEAPPSNIATKLRNSFREFAGLFSTWTLRKRILICYFVWCVTSMSYYITAINADNLSANRYLYVAFTGLVDIPAYIIPIFILKYTGRRMSSFGLYLAAGLSLLAVLAIPKEQSTLIVAFAMFGRFGISAVYAVLTLHTAELFPTEIRNSALGTSSTMAHVGSMAAPYIVDLLGLIAWYIPTTICGASILLAGFLSLLQPETANRDLRDHVQQEDEEKKASA</sequence>
<keyword evidence="2 5" id="KW-0812">Transmembrane</keyword>
<protein>
    <submittedName>
        <fullName evidence="7">Putative organic cation transporter protein</fullName>
    </submittedName>
</protein>
<feature type="transmembrane region" description="Helical" evidence="5">
    <location>
        <begin position="273"/>
        <end position="291"/>
    </location>
</feature>
<feature type="transmembrane region" description="Helical" evidence="5">
    <location>
        <begin position="210"/>
        <end position="233"/>
    </location>
</feature>
<evidence type="ECO:0000256" key="1">
    <source>
        <dbReference type="ARBA" id="ARBA00004141"/>
    </source>
</evidence>
<evidence type="ECO:0000313" key="8">
    <source>
        <dbReference type="EnsemblMetazoa" id="LLOJ007398-PA"/>
    </source>
</evidence>
<dbReference type="Gene3D" id="1.20.1250.20">
    <property type="entry name" value="MFS general substrate transporter like domains"/>
    <property type="match status" value="1"/>
</dbReference>
<dbReference type="PANTHER" id="PTHR24064">
    <property type="entry name" value="SOLUTE CARRIER FAMILY 22 MEMBER"/>
    <property type="match status" value="1"/>
</dbReference>
<feature type="transmembrane region" description="Helical" evidence="5">
    <location>
        <begin position="483"/>
        <end position="504"/>
    </location>
</feature>
<dbReference type="InterPro" id="IPR005828">
    <property type="entry name" value="MFS_sugar_transport-like"/>
</dbReference>
<feature type="transmembrane region" description="Helical" evidence="5">
    <location>
        <begin position="186"/>
        <end position="204"/>
    </location>
</feature>
<evidence type="ECO:0000256" key="2">
    <source>
        <dbReference type="ARBA" id="ARBA00022692"/>
    </source>
</evidence>
<reference evidence="7" key="2">
    <citation type="journal article" date="2020" name="BMC">
        <title>Leishmania infection induces a limited differential gene expression in the sand fly midgut.</title>
        <authorList>
            <person name="Coutinho-Abreu I.V."/>
            <person name="Serafim T.D."/>
            <person name="Meneses C."/>
            <person name="Kamhawi S."/>
            <person name="Oliveira F."/>
            <person name="Valenzuela J.G."/>
        </authorList>
    </citation>
    <scope>NUCLEOTIDE SEQUENCE</scope>
    <source>
        <strain evidence="7">Jacobina</strain>
        <tissue evidence="7">Midgut</tissue>
    </source>
</reference>
<keyword evidence="9" id="KW-1185">Reference proteome</keyword>
<feature type="transmembrane region" description="Helical" evidence="5">
    <location>
        <begin position="367"/>
        <end position="384"/>
    </location>
</feature>
<dbReference type="InterPro" id="IPR036259">
    <property type="entry name" value="MFS_trans_sf"/>
</dbReference>
<keyword evidence="3 5" id="KW-1133">Transmembrane helix</keyword>
<reference evidence="9" key="1">
    <citation type="submission" date="2012-05" db="EMBL/GenBank/DDBJ databases">
        <title>Whole Genome Assembly of Lutzomyia longipalpis.</title>
        <authorList>
            <person name="Richards S."/>
            <person name="Qu C."/>
            <person name="Dillon R."/>
            <person name="Worley K."/>
            <person name="Scherer S."/>
            <person name="Batterton M."/>
            <person name="Taylor A."/>
            <person name="Hawes A."/>
            <person name="Hernandez B."/>
            <person name="Kovar C."/>
            <person name="Mandapat C."/>
            <person name="Pham C."/>
            <person name="Qu C."/>
            <person name="Jing C."/>
            <person name="Bess C."/>
            <person name="Bandaranaike D."/>
            <person name="Ngo D."/>
            <person name="Ongeri F."/>
            <person name="Arias F."/>
            <person name="Lara F."/>
            <person name="Weissenberger G."/>
            <person name="Kamau G."/>
            <person name="Han H."/>
            <person name="Shen H."/>
            <person name="Dinh H."/>
            <person name="Khalil I."/>
            <person name="Jones J."/>
            <person name="Shafer J."/>
            <person name="Jayaseelan J."/>
            <person name="Quiroz J."/>
            <person name="Blankenburg K."/>
            <person name="Nguyen L."/>
            <person name="Jackson L."/>
            <person name="Francisco L."/>
            <person name="Tang L.-Y."/>
            <person name="Pu L.-L."/>
            <person name="Perales L."/>
            <person name="Lorensuhewa L."/>
            <person name="Munidasa M."/>
            <person name="Coyle M."/>
            <person name="Taylor M."/>
            <person name="Puazo M."/>
            <person name="Firestine M."/>
            <person name="Scheel M."/>
            <person name="Javaid M."/>
            <person name="Wang M."/>
            <person name="Li M."/>
            <person name="Tabassum N."/>
            <person name="Saada N."/>
            <person name="Osuji N."/>
            <person name="Aqrawi P."/>
            <person name="Fu Q."/>
            <person name="Thornton R."/>
            <person name="Raj R."/>
            <person name="Goodspeed R."/>
            <person name="Mata R."/>
            <person name="Najjar R."/>
            <person name="Gubbala S."/>
            <person name="Lee S."/>
            <person name="Denson S."/>
            <person name="Patil S."/>
            <person name="Macmil S."/>
            <person name="Qi S."/>
            <person name="Matskevitch T."/>
            <person name="Palculict T."/>
            <person name="Mathew T."/>
            <person name="Vee V."/>
            <person name="Velamala V."/>
            <person name="Korchina V."/>
            <person name="Cai W."/>
            <person name="Liu W."/>
            <person name="Dai W."/>
            <person name="Zou X."/>
            <person name="Zhu Y."/>
            <person name="Zhang Y."/>
            <person name="Wu Y.-Q."/>
            <person name="Xin Y."/>
            <person name="Nazarath L."/>
            <person name="Kovar C."/>
            <person name="Han Y."/>
            <person name="Muzny D."/>
            <person name="Gibbs R."/>
        </authorList>
    </citation>
    <scope>NUCLEOTIDE SEQUENCE [LARGE SCALE GENOMIC DNA]</scope>
    <source>
        <strain evidence="9">Jacobina</strain>
    </source>
</reference>
<evidence type="ECO:0000313" key="7">
    <source>
        <dbReference type="EMBL" id="MBC1175044.1"/>
    </source>
</evidence>
<feature type="transmembrane region" description="Helical" evidence="5">
    <location>
        <begin position="510"/>
        <end position="532"/>
    </location>
</feature>
<dbReference type="PROSITE" id="PS50850">
    <property type="entry name" value="MFS"/>
    <property type="match status" value="1"/>
</dbReference>
<evidence type="ECO:0000313" key="9">
    <source>
        <dbReference type="Proteomes" id="UP000092461"/>
    </source>
</evidence>
<dbReference type="GO" id="GO:0022857">
    <property type="term" value="F:transmembrane transporter activity"/>
    <property type="evidence" value="ECO:0007669"/>
    <property type="project" value="InterPro"/>
</dbReference>
<feature type="transmembrane region" description="Helical" evidence="5">
    <location>
        <begin position="245"/>
        <end position="267"/>
    </location>
</feature>
<dbReference type="EMBL" id="AJWK01024499">
    <property type="status" value="NOT_ANNOTATED_CDS"/>
    <property type="molecule type" value="Genomic_DNA"/>
</dbReference>
<dbReference type="VEuPathDB" id="VectorBase:LLOJ007398"/>
<feature type="transmembrane region" description="Helical" evidence="5">
    <location>
        <begin position="427"/>
        <end position="444"/>
    </location>
</feature>
<dbReference type="Proteomes" id="UP000092461">
    <property type="component" value="Unassembled WGS sequence"/>
</dbReference>
<dbReference type="VEuPathDB" id="VectorBase:LLONM1_008196"/>
<comment type="subcellular location">
    <subcellularLocation>
        <location evidence="1">Membrane</location>
        <topology evidence="1">Multi-pass membrane protein</topology>
    </subcellularLocation>
</comment>